<dbReference type="EMBL" id="JAHLPM010000019">
    <property type="protein sequence ID" value="MBU5439784.1"/>
    <property type="molecule type" value="Genomic_DNA"/>
</dbReference>
<dbReference type="RefSeq" id="WP_216521609.1">
    <property type="nucleotide sequence ID" value="NZ_JAHLPM010000019.1"/>
</dbReference>
<organism evidence="1 2">
    <name type="scientific">Tissierella simiarum</name>
    <dbReference type="NCBI Taxonomy" id="2841534"/>
    <lineage>
        <taxon>Bacteria</taxon>
        <taxon>Bacillati</taxon>
        <taxon>Bacillota</taxon>
        <taxon>Tissierellia</taxon>
        <taxon>Tissierellales</taxon>
        <taxon>Tissierellaceae</taxon>
        <taxon>Tissierella</taxon>
    </lineage>
</organism>
<protein>
    <recommendedName>
        <fullName evidence="3">Arsenical resistance operon trans-acting repressor ArsD</fullName>
    </recommendedName>
</protein>
<proteinExistence type="predicted"/>
<evidence type="ECO:0000313" key="2">
    <source>
        <dbReference type="Proteomes" id="UP000749471"/>
    </source>
</evidence>
<dbReference type="Proteomes" id="UP000749471">
    <property type="component" value="Unassembled WGS sequence"/>
</dbReference>
<evidence type="ECO:0008006" key="3">
    <source>
        <dbReference type="Google" id="ProtNLM"/>
    </source>
</evidence>
<keyword evidence="2" id="KW-1185">Reference proteome</keyword>
<comment type="caution">
    <text evidence="1">The sequence shown here is derived from an EMBL/GenBank/DDBJ whole genome shotgun (WGS) entry which is preliminary data.</text>
</comment>
<evidence type="ECO:0000313" key="1">
    <source>
        <dbReference type="EMBL" id="MBU5439784.1"/>
    </source>
</evidence>
<gene>
    <name evidence="1" type="ORF">KQI42_17345</name>
</gene>
<name>A0ABS6EA29_9FIRM</name>
<reference evidence="1 2" key="1">
    <citation type="submission" date="2021-06" db="EMBL/GenBank/DDBJ databases">
        <authorList>
            <person name="Sun Q."/>
            <person name="Li D."/>
        </authorList>
    </citation>
    <scope>NUCLEOTIDE SEQUENCE [LARGE SCALE GENOMIC DNA]</scope>
    <source>
        <strain evidence="1 2">MSJ-40</strain>
    </source>
</reference>
<sequence length="112" mass="12518">MSDSKVKIEIFGVKDAPVGGGCSCEGSCGPSTTMDDLYSEFVNFINKTKIKDQVEVKFIDVLEDDIDKYEYVHKILDANYGLPLTAINNRVCFHGGISNNMIYDKINEEINK</sequence>
<accession>A0ABS6EA29</accession>